<reference evidence="2 3" key="1">
    <citation type="submission" date="2019-09" db="EMBL/GenBank/DDBJ databases">
        <title>Actinomadura physcomitrii sp. nov., a novel actinomycete isolated from moss [Physcomitrium sphaericum (Ludw) Fuernr].</title>
        <authorList>
            <person name="Zhuang X."/>
            <person name="Liu C."/>
        </authorList>
    </citation>
    <scope>NUCLEOTIDE SEQUENCE [LARGE SCALE GENOMIC DNA]</scope>
    <source>
        <strain evidence="2 3">HMC1</strain>
    </source>
</reference>
<protein>
    <submittedName>
        <fullName evidence="2">Uncharacterized protein</fullName>
    </submittedName>
</protein>
<feature type="transmembrane region" description="Helical" evidence="1">
    <location>
        <begin position="186"/>
        <end position="208"/>
    </location>
</feature>
<evidence type="ECO:0000313" key="2">
    <source>
        <dbReference type="EMBL" id="KAB2344837.1"/>
    </source>
</evidence>
<feature type="transmembrane region" description="Helical" evidence="1">
    <location>
        <begin position="149"/>
        <end position="166"/>
    </location>
</feature>
<name>A0A6H9YI14_9ACTN</name>
<dbReference type="RefSeq" id="WP_151565205.1">
    <property type="nucleotide sequence ID" value="NZ_WBMT01000015.1"/>
</dbReference>
<dbReference type="EMBL" id="WBMT01000015">
    <property type="protein sequence ID" value="KAB2344837.1"/>
    <property type="molecule type" value="Genomic_DNA"/>
</dbReference>
<sequence>MMDDRHGASPFDTTVSSVLAAFRSSTNALGGSPTGGRSQAIRYSAEGDVAMVAYSGRLLFGEVRHSSVTQMLAALREAQDLRGRLKMTLASELGHSSLAAHEAAHVLLAPTGNGKSALVDALRVCDDRGFVLVDETHRTTSSLLQSEDVLPLATTFLAAGAGAVVARNSALRLRISAAHAEVLIGALNRLLTVLALLVLLAALTYAVVRRGFSLRVIAVSMRHRHRREPADGSFLFADRIQQSMAGVPAVH</sequence>
<comment type="caution">
    <text evidence="2">The sequence shown here is derived from an EMBL/GenBank/DDBJ whole genome shotgun (WGS) entry which is preliminary data.</text>
</comment>
<keyword evidence="1" id="KW-0472">Membrane</keyword>
<gene>
    <name evidence="2" type="ORF">F8566_30055</name>
</gene>
<dbReference type="AlphaFoldDB" id="A0A6H9YI14"/>
<evidence type="ECO:0000256" key="1">
    <source>
        <dbReference type="SAM" id="Phobius"/>
    </source>
</evidence>
<keyword evidence="3" id="KW-1185">Reference proteome</keyword>
<keyword evidence="1" id="KW-0812">Transmembrane</keyword>
<evidence type="ECO:0000313" key="3">
    <source>
        <dbReference type="Proteomes" id="UP000468735"/>
    </source>
</evidence>
<organism evidence="2 3">
    <name type="scientific">Actinomadura rudentiformis</name>
    <dbReference type="NCBI Taxonomy" id="359158"/>
    <lineage>
        <taxon>Bacteria</taxon>
        <taxon>Bacillati</taxon>
        <taxon>Actinomycetota</taxon>
        <taxon>Actinomycetes</taxon>
        <taxon>Streptosporangiales</taxon>
        <taxon>Thermomonosporaceae</taxon>
        <taxon>Actinomadura</taxon>
    </lineage>
</organism>
<dbReference type="Proteomes" id="UP000468735">
    <property type="component" value="Unassembled WGS sequence"/>
</dbReference>
<accession>A0A6H9YI14</accession>
<keyword evidence="1" id="KW-1133">Transmembrane helix</keyword>
<proteinExistence type="predicted"/>